<sequence length="38" mass="4429">RVEDVNARYHAIDDDRRSPYAEQNAAYLAFGLFERMAP</sequence>
<accession>A0A6J4LD44</accession>
<proteinExistence type="predicted"/>
<protein>
    <submittedName>
        <fullName evidence="1">Uncharacterized protein</fullName>
    </submittedName>
</protein>
<dbReference type="EMBL" id="CADCTR010002052">
    <property type="protein sequence ID" value="CAA9328914.1"/>
    <property type="molecule type" value="Genomic_DNA"/>
</dbReference>
<organism evidence="1">
    <name type="scientific">uncultured Chloroflexia bacterium</name>
    <dbReference type="NCBI Taxonomy" id="1672391"/>
    <lineage>
        <taxon>Bacteria</taxon>
        <taxon>Bacillati</taxon>
        <taxon>Chloroflexota</taxon>
        <taxon>Chloroflexia</taxon>
        <taxon>environmental samples</taxon>
    </lineage>
</organism>
<name>A0A6J4LD44_9CHLR</name>
<evidence type="ECO:0000313" key="1">
    <source>
        <dbReference type="EMBL" id="CAA9328914.1"/>
    </source>
</evidence>
<dbReference type="AlphaFoldDB" id="A0A6J4LD44"/>
<reference evidence="1" key="1">
    <citation type="submission" date="2020-02" db="EMBL/GenBank/DDBJ databases">
        <authorList>
            <person name="Meier V. D."/>
        </authorList>
    </citation>
    <scope>NUCLEOTIDE SEQUENCE</scope>
    <source>
        <strain evidence="1">AVDCRST_MAG93</strain>
    </source>
</reference>
<feature type="non-terminal residue" evidence="1">
    <location>
        <position position="1"/>
    </location>
</feature>
<gene>
    <name evidence="1" type="ORF">AVDCRST_MAG93-6101</name>
</gene>